<dbReference type="EMBL" id="CP028858">
    <property type="protein sequence ID" value="AWB28092.1"/>
    <property type="molecule type" value="Genomic_DNA"/>
</dbReference>
<dbReference type="InterPro" id="IPR046783">
    <property type="entry name" value="HTH_63"/>
</dbReference>
<dbReference type="GeneID" id="36512927"/>
<proteinExistence type="predicted"/>
<protein>
    <submittedName>
        <fullName evidence="2">Uncharacterized protein</fullName>
    </submittedName>
</protein>
<dbReference type="Pfam" id="PF20575">
    <property type="entry name" value="HTH_63"/>
    <property type="match status" value="1"/>
</dbReference>
<evidence type="ECO:0000313" key="3">
    <source>
        <dbReference type="Proteomes" id="UP000244727"/>
    </source>
</evidence>
<reference evidence="2 3" key="1">
    <citation type="submission" date="2018-04" db="EMBL/GenBank/DDBJ databases">
        <title>Halococcoides cellulosivorans gen. nov., sp. nov., an extremely halophilic cellulose-utilizing haloarchaeon from hypersaline lakes.</title>
        <authorList>
            <person name="Sorokin D.Y."/>
            <person name="Toshchakov S.V."/>
            <person name="Samarov N.I."/>
            <person name="Korzhenkov A."/>
            <person name="Kublanov I.V."/>
        </authorList>
    </citation>
    <scope>NUCLEOTIDE SEQUENCE [LARGE SCALE GENOMIC DNA]</scope>
    <source>
        <strain evidence="2 3">HArcel1</strain>
    </source>
</reference>
<dbReference type="KEGG" id="harc:HARCEL1_10430"/>
<feature type="region of interest" description="Disordered" evidence="1">
    <location>
        <begin position="142"/>
        <end position="163"/>
    </location>
</feature>
<sequence length="163" mass="17777">MTDSHQSPGRTVEVCLRTDVQGVVAARQSAVLDRVRRLKHRDRIDGMRVRRWGKCVLHPGDVPPGAVDDRAEVVEDIVDAVEGTDLSLSPAFRRSEDTGGRPLLYLPVVGLLVREGDRIVGVYPVSEGDERFTVDDALSAIEDGADPANVERESSVEMPPPLA</sequence>
<organism evidence="2 3">
    <name type="scientific">Halococcoides cellulosivorans</name>
    <dbReference type="NCBI Taxonomy" id="1679096"/>
    <lineage>
        <taxon>Archaea</taxon>
        <taxon>Methanobacteriati</taxon>
        <taxon>Methanobacteriota</taxon>
        <taxon>Stenosarchaea group</taxon>
        <taxon>Halobacteria</taxon>
        <taxon>Halobacteriales</taxon>
        <taxon>Haloarculaceae</taxon>
        <taxon>Halococcoides</taxon>
    </lineage>
</organism>
<accession>A0A2R4X2T3</accession>
<gene>
    <name evidence="2" type="ORF">HARCEL1_10430</name>
</gene>
<name>A0A2R4X2T3_9EURY</name>
<dbReference type="AlphaFoldDB" id="A0A2R4X2T3"/>
<keyword evidence="3" id="KW-1185">Reference proteome</keyword>
<evidence type="ECO:0000313" key="2">
    <source>
        <dbReference type="EMBL" id="AWB28092.1"/>
    </source>
</evidence>
<evidence type="ECO:0000256" key="1">
    <source>
        <dbReference type="SAM" id="MobiDB-lite"/>
    </source>
</evidence>
<dbReference type="RefSeq" id="WP_108383233.1">
    <property type="nucleotide sequence ID" value="NZ_CP028858.1"/>
</dbReference>
<dbReference type="Proteomes" id="UP000244727">
    <property type="component" value="Chromosome"/>
</dbReference>